<sequence>MVEFWYRNVFRHYNGVFVKTANKSIFLHFWSISNKLTVRLILSKTNHIIEFYAVKKIHSFSFL</sequence>
<evidence type="ECO:0000313" key="2">
    <source>
        <dbReference type="Proteomes" id="UP000054776"/>
    </source>
</evidence>
<feature type="non-terminal residue" evidence="1">
    <location>
        <position position="63"/>
    </location>
</feature>
<dbReference type="Proteomes" id="UP000054776">
    <property type="component" value="Unassembled WGS sequence"/>
</dbReference>
<accession>A0A0V1AIT2</accession>
<gene>
    <name evidence="1" type="ORF">T01_3242</name>
</gene>
<keyword evidence="2" id="KW-1185">Reference proteome</keyword>
<dbReference type="EMBL" id="JYDH01001787">
    <property type="protein sequence ID" value="KRY24361.1"/>
    <property type="molecule type" value="Genomic_DNA"/>
</dbReference>
<dbReference type="InParanoid" id="A0A0V1AIT2"/>
<name>A0A0V1AIT2_TRISP</name>
<comment type="caution">
    <text evidence="1">The sequence shown here is derived from an EMBL/GenBank/DDBJ whole genome shotgun (WGS) entry which is preliminary data.</text>
</comment>
<dbReference type="AlphaFoldDB" id="A0A0V1AIT2"/>
<organism evidence="1 2">
    <name type="scientific">Trichinella spiralis</name>
    <name type="common">Trichina worm</name>
    <dbReference type="NCBI Taxonomy" id="6334"/>
    <lineage>
        <taxon>Eukaryota</taxon>
        <taxon>Metazoa</taxon>
        <taxon>Ecdysozoa</taxon>
        <taxon>Nematoda</taxon>
        <taxon>Enoplea</taxon>
        <taxon>Dorylaimia</taxon>
        <taxon>Trichinellida</taxon>
        <taxon>Trichinellidae</taxon>
        <taxon>Trichinella</taxon>
    </lineage>
</organism>
<reference evidence="1 2" key="1">
    <citation type="submission" date="2015-01" db="EMBL/GenBank/DDBJ databases">
        <title>Evolution of Trichinella species and genotypes.</title>
        <authorList>
            <person name="Korhonen P.K."/>
            <person name="Edoardo P."/>
            <person name="Giuseppe L.R."/>
            <person name="Gasser R.B."/>
        </authorList>
    </citation>
    <scope>NUCLEOTIDE SEQUENCE [LARGE SCALE GENOMIC DNA]</scope>
    <source>
        <strain evidence="1">ISS3</strain>
    </source>
</reference>
<protein>
    <submittedName>
        <fullName evidence="1">Uncharacterized protein</fullName>
    </submittedName>
</protein>
<proteinExistence type="predicted"/>
<evidence type="ECO:0000313" key="1">
    <source>
        <dbReference type="EMBL" id="KRY24361.1"/>
    </source>
</evidence>